<organism evidence="1">
    <name type="scientific">Bacteroides phage F2</name>
    <dbReference type="NCBI Taxonomy" id="2762303"/>
    <lineage>
        <taxon>Viruses</taxon>
        <taxon>Duplodnaviria</taxon>
        <taxon>Heunggongvirae</taxon>
        <taxon>Uroviricota</taxon>
        <taxon>Caudoviricetes</taxon>
    </lineage>
</organism>
<name>A0A7G9W3G8_9CAUD</name>
<dbReference type="EMBL" id="MT806186">
    <property type="protein sequence ID" value="QNO13181.1"/>
    <property type="molecule type" value="Genomic_DNA"/>
</dbReference>
<proteinExistence type="predicted"/>
<sequence length="81" mass="8883">MSVQIVICVKMGRVLSFIVMAAGIQPKARAARSCEYSATNAWNLNLNNGNANNNTKATNTNRVRPVSALLQITKTRDSYKI</sequence>
<evidence type="ECO:0000313" key="1">
    <source>
        <dbReference type="EMBL" id="QNO13181.1"/>
    </source>
</evidence>
<gene>
    <name evidence="1" type="ORF">BacuniF2_00010</name>
</gene>
<accession>A0A7G9W3G8</accession>
<reference evidence="1" key="1">
    <citation type="submission" date="2020-07" db="EMBL/GenBank/DDBJ databases">
        <title>Isolation of gut associated lytic bacteriophages infecting Bacteroides uniformis.</title>
        <authorList>
            <person name="Hedzet S."/>
            <person name="Accetto T."/>
            <person name="Rupnik M."/>
        </authorList>
    </citation>
    <scope>NUCLEOTIDE SEQUENCE</scope>
</reference>
<protein>
    <submittedName>
        <fullName evidence="1">Uncharacterized protein</fullName>
    </submittedName>
</protein>